<accession>A0A4S3JJU8</accession>
<gene>
    <name evidence="2" type="ORF">ATNIH1004_008404</name>
    <name evidence="3" type="ORF">EYZ11_004666</name>
</gene>
<dbReference type="AlphaFoldDB" id="A0A4S3JJU8"/>
<dbReference type="EMBL" id="QUQM01000006">
    <property type="protein sequence ID" value="KAA8644205.1"/>
    <property type="molecule type" value="Genomic_DNA"/>
</dbReference>
<keyword evidence="4" id="KW-1185">Reference proteome</keyword>
<dbReference type="Proteomes" id="UP000324241">
    <property type="component" value="Unassembled WGS sequence"/>
</dbReference>
<dbReference type="RefSeq" id="XP_033423566.1">
    <property type="nucleotide sequence ID" value="XM_033573014.1"/>
</dbReference>
<reference evidence="3 4" key="1">
    <citation type="submission" date="2019-03" db="EMBL/GenBank/DDBJ databases">
        <title>The genome sequence of a newly discovered highly antifungal drug resistant Aspergillus species, Aspergillus tanneri NIH 1004.</title>
        <authorList>
            <person name="Mounaud S."/>
            <person name="Singh I."/>
            <person name="Joardar V."/>
            <person name="Pakala S."/>
            <person name="Pakala S."/>
            <person name="Venepally P."/>
            <person name="Hoover J."/>
            <person name="Nierman W."/>
            <person name="Chung J."/>
            <person name="Losada L."/>
        </authorList>
    </citation>
    <scope>NUCLEOTIDE SEQUENCE [LARGE SCALE GENOMIC DNA]</scope>
    <source>
        <strain evidence="3 4">NIH1004</strain>
    </source>
</reference>
<evidence type="ECO:0008006" key="6">
    <source>
        <dbReference type="Google" id="ProtNLM"/>
    </source>
</evidence>
<dbReference type="OrthoDB" id="5382058at2759"/>
<evidence type="ECO:0000313" key="2">
    <source>
        <dbReference type="EMBL" id="KAA8644205.1"/>
    </source>
</evidence>
<dbReference type="PANTHER" id="PTHR34853:SF1">
    <property type="entry name" value="LIPASE 5"/>
    <property type="match status" value="1"/>
</dbReference>
<dbReference type="VEuPathDB" id="FungiDB:EYZ11_004666"/>
<dbReference type="GeneID" id="54331106"/>
<sequence length="464" mass="50963">MRSFVIALLGALLSSLASAKQAANFNLSSTTLTEYGCDETCQMIFTLAQKKDWELFKSEFDFQFYSTSCNFTGSQAGDLLKFEPVDPTKLDVVSGVSVYRFQYTSRSLNGSLVPASGFIGIPYTSFRKDRKYKVIAYAHGTIGLFAGCPPSTTPSLYDYTSWSLLVNQGYAIVAPDYAGLGNDYIQHQYLSFPAHANDLYYGLVAARKAFPNLFTREWMAVGHSQGGGAVWKLSESPLHRTEAAGTYLGSVALAPASKIYDMTLLAVEKITGLSDYANYDVVYESLFLPIAIKRIFPGTSTSFLTEKFLNRIALATRAQSCYYGIMSLAYGLKPSEMFTGLSALKQNNELKQWQNWVAPANGAQAAGPVMIVQGLNDTAVLPPITINSYRDACRYGNEMHLRLYKGMDHTDVLTASAPEWLTYISSRFAHPNHTHGECSTATRAPFDAAHMVTSSEVDDLIGNS</sequence>
<evidence type="ECO:0000313" key="4">
    <source>
        <dbReference type="Proteomes" id="UP000308092"/>
    </source>
</evidence>
<dbReference type="PANTHER" id="PTHR34853">
    <property type="match status" value="1"/>
</dbReference>
<dbReference type="GO" id="GO:0016042">
    <property type="term" value="P:lipid catabolic process"/>
    <property type="evidence" value="ECO:0007669"/>
    <property type="project" value="InterPro"/>
</dbReference>
<feature type="signal peptide" evidence="1">
    <location>
        <begin position="1"/>
        <end position="19"/>
    </location>
</feature>
<dbReference type="EMBL" id="SOSA01000139">
    <property type="protein sequence ID" value="THC95839.1"/>
    <property type="molecule type" value="Genomic_DNA"/>
</dbReference>
<keyword evidence="1" id="KW-0732">Signal</keyword>
<feature type="chain" id="PRO_5036358497" description="Serine aminopeptidase S33 domain-containing protein" evidence="1">
    <location>
        <begin position="20"/>
        <end position="464"/>
    </location>
</feature>
<dbReference type="SUPFAM" id="SSF53474">
    <property type="entry name" value="alpha/beta-Hydrolases"/>
    <property type="match status" value="1"/>
</dbReference>
<dbReference type="GO" id="GO:0004806">
    <property type="term" value="F:triacylglycerol lipase activity"/>
    <property type="evidence" value="ECO:0007669"/>
    <property type="project" value="InterPro"/>
</dbReference>
<proteinExistence type="predicted"/>
<evidence type="ECO:0000256" key="1">
    <source>
        <dbReference type="SAM" id="SignalP"/>
    </source>
</evidence>
<dbReference type="Proteomes" id="UP000308092">
    <property type="component" value="Unassembled WGS sequence"/>
</dbReference>
<reference evidence="2 5" key="2">
    <citation type="submission" date="2019-08" db="EMBL/GenBank/DDBJ databases">
        <title>The genome sequence of a newly discovered highly antifungal drug resistant Aspergillus species, Aspergillus tanneri NIH 1004.</title>
        <authorList>
            <person name="Mounaud S."/>
            <person name="Singh I."/>
            <person name="Joardar V."/>
            <person name="Pakala S."/>
            <person name="Pakala S."/>
            <person name="Venepally P."/>
            <person name="Chung J.K."/>
            <person name="Losada L."/>
            <person name="Nierman W.C."/>
        </authorList>
    </citation>
    <scope>NUCLEOTIDE SEQUENCE [LARGE SCALE GENOMIC DNA]</scope>
    <source>
        <strain evidence="2 5">NIH1004</strain>
    </source>
</reference>
<dbReference type="STRING" id="1220188.A0A4S3JJU8"/>
<name>A0A4S3JJU8_9EURO</name>
<protein>
    <recommendedName>
        <fullName evidence="6">Serine aminopeptidase S33 domain-containing protein</fullName>
    </recommendedName>
</protein>
<evidence type="ECO:0000313" key="5">
    <source>
        <dbReference type="Proteomes" id="UP000324241"/>
    </source>
</evidence>
<evidence type="ECO:0000313" key="3">
    <source>
        <dbReference type="EMBL" id="THC95839.1"/>
    </source>
</evidence>
<organism evidence="3 4">
    <name type="scientific">Aspergillus tanneri</name>
    <dbReference type="NCBI Taxonomy" id="1220188"/>
    <lineage>
        <taxon>Eukaryota</taxon>
        <taxon>Fungi</taxon>
        <taxon>Dikarya</taxon>
        <taxon>Ascomycota</taxon>
        <taxon>Pezizomycotina</taxon>
        <taxon>Eurotiomycetes</taxon>
        <taxon>Eurotiomycetidae</taxon>
        <taxon>Eurotiales</taxon>
        <taxon>Aspergillaceae</taxon>
        <taxon>Aspergillus</taxon>
        <taxon>Aspergillus subgen. Circumdati</taxon>
    </lineage>
</organism>
<comment type="caution">
    <text evidence="3">The sequence shown here is derived from an EMBL/GenBank/DDBJ whole genome shotgun (WGS) entry which is preliminary data.</text>
</comment>
<dbReference type="InterPro" id="IPR005152">
    <property type="entry name" value="Lipase_secreted"/>
</dbReference>
<dbReference type="InterPro" id="IPR029058">
    <property type="entry name" value="AB_hydrolase_fold"/>
</dbReference>
<dbReference type="Gene3D" id="3.40.50.1820">
    <property type="entry name" value="alpha/beta hydrolase"/>
    <property type="match status" value="2"/>
</dbReference>